<sequence length="253" mass="27918">MTTSTTASRTNSSNRVIAAANTAAVDVQDLDEDAALQYEKSIAFRLSNKPEGSLCLRVAYVSYDEFKPDPTELSRMAIFRRCLGLEDFHLIVSAVNAQLRSTRSLSFGISLAAVFLTFACVVISVLVSVVGGVSGQVAVILIHTALQALIRMRCKSSLNKFLEAHVNPKLRELRSLYVVFQVILGSFSQWCEIDFVSTSPINPLFQAPLDEVEPRVDQREEGHLEQHPSIRVVVLGVEPKHSFHNTQEGSVKT</sequence>
<dbReference type="VEuPathDB" id="TriTrypDB:BSAL_34220"/>
<evidence type="ECO:0000256" key="1">
    <source>
        <dbReference type="SAM" id="Phobius"/>
    </source>
</evidence>
<feature type="transmembrane region" description="Helical" evidence="1">
    <location>
        <begin position="105"/>
        <end position="127"/>
    </location>
</feature>
<dbReference type="Proteomes" id="UP000051952">
    <property type="component" value="Unassembled WGS sequence"/>
</dbReference>
<evidence type="ECO:0000313" key="2">
    <source>
        <dbReference type="EMBL" id="CUG91805.1"/>
    </source>
</evidence>
<keyword evidence="3" id="KW-1185">Reference proteome</keyword>
<dbReference type="EMBL" id="CYKH01001972">
    <property type="protein sequence ID" value="CUG91805.1"/>
    <property type="molecule type" value="Genomic_DNA"/>
</dbReference>
<protein>
    <submittedName>
        <fullName evidence="2">Transmembrane protein, putative</fullName>
    </submittedName>
</protein>
<keyword evidence="1" id="KW-0472">Membrane</keyword>
<proteinExistence type="predicted"/>
<reference evidence="3" key="1">
    <citation type="submission" date="2015-09" db="EMBL/GenBank/DDBJ databases">
        <authorList>
            <consortium name="Pathogen Informatics"/>
        </authorList>
    </citation>
    <scope>NUCLEOTIDE SEQUENCE [LARGE SCALE GENOMIC DNA]</scope>
    <source>
        <strain evidence="3">Lake Konstanz</strain>
    </source>
</reference>
<accession>A0A0S4JMD3</accession>
<keyword evidence="1" id="KW-1133">Transmembrane helix</keyword>
<feature type="transmembrane region" description="Helical" evidence="1">
    <location>
        <begin position="133"/>
        <end position="150"/>
    </location>
</feature>
<dbReference type="AlphaFoldDB" id="A0A0S4JMD3"/>
<keyword evidence="1 2" id="KW-0812">Transmembrane</keyword>
<evidence type="ECO:0000313" key="3">
    <source>
        <dbReference type="Proteomes" id="UP000051952"/>
    </source>
</evidence>
<organism evidence="2 3">
    <name type="scientific">Bodo saltans</name>
    <name type="common">Flagellated protozoan</name>
    <dbReference type="NCBI Taxonomy" id="75058"/>
    <lineage>
        <taxon>Eukaryota</taxon>
        <taxon>Discoba</taxon>
        <taxon>Euglenozoa</taxon>
        <taxon>Kinetoplastea</taxon>
        <taxon>Metakinetoplastina</taxon>
        <taxon>Eubodonida</taxon>
        <taxon>Bodonidae</taxon>
        <taxon>Bodo</taxon>
    </lineage>
</organism>
<name>A0A0S4JMD3_BODSA</name>
<gene>
    <name evidence="2" type="ORF">BSAL_34220</name>
</gene>